<dbReference type="SMART" id="SM00028">
    <property type="entry name" value="TPR"/>
    <property type="match status" value="3"/>
</dbReference>
<feature type="region of interest" description="Disordered" evidence="4">
    <location>
        <begin position="115"/>
        <end position="137"/>
    </location>
</feature>
<dbReference type="AlphaFoldDB" id="A0A6U3SME7"/>
<sequence length="390" mass="44041">MVQFSKSPPWSSSFFFKTPSSSPQTEKGVKTNKQSIFLFSRFNNTNEQQQEERKKMNMIVPSSSPSSSPNSKKEQKLFVHPKHNNSIFSFGGTNTNNESNSSSFKMFQFTSLHTERCCPPNENDDTPNEKTKTTTEQQIPLLPTSTAPHASIITNKERHGSNISTNNNNNNDDEVAIVGRTLYEMANAQSQLGHTNTALHYLNQALKAQRNAYGEEHTIVAQTLVRRSVLLAQSKHAYYSLLDKEKAARINKRIGREVEEEKEILKEEATTLFKVGTLQQERGNYDEALDNFYASLQIQRRIMGNQSYSSSVEVAKLLCIIGKAHHQRREHINAIDAFAKGIAIYKKVGCDVKKQHSDDSSMPGWVVKCIKDKTLFAVVNKDYWSDPNGV</sequence>
<evidence type="ECO:0008006" key="6">
    <source>
        <dbReference type="Google" id="ProtNLM"/>
    </source>
</evidence>
<proteinExistence type="predicted"/>
<feature type="compositionally biased region" description="Low complexity" evidence="4">
    <location>
        <begin position="89"/>
        <end position="102"/>
    </location>
</feature>
<organism evidence="5">
    <name type="scientific">Ditylum brightwellii</name>
    <dbReference type="NCBI Taxonomy" id="49249"/>
    <lineage>
        <taxon>Eukaryota</taxon>
        <taxon>Sar</taxon>
        <taxon>Stramenopiles</taxon>
        <taxon>Ochrophyta</taxon>
        <taxon>Bacillariophyta</taxon>
        <taxon>Mediophyceae</taxon>
        <taxon>Lithodesmiophycidae</taxon>
        <taxon>Lithodesmiales</taxon>
        <taxon>Lithodesmiaceae</taxon>
        <taxon>Ditylum</taxon>
    </lineage>
</organism>
<dbReference type="InterPro" id="IPR011990">
    <property type="entry name" value="TPR-like_helical_dom_sf"/>
</dbReference>
<dbReference type="PROSITE" id="PS50005">
    <property type="entry name" value="TPR"/>
    <property type="match status" value="1"/>
</dbReference>
<reference evidence="5" key="1">
    <citation type="submission" date="2021-01" db="EMBL/GenBank/DDBJ databases">
        <authorList>
            <person name="Corre E."/>
            <person name="Pelletier E."/>
            <person name="Niang G."/>
            <person name="Scheremetjew M."/>
            <person name="Finn R."/>
            <person name="Kale V."/>
            <person name="Holt S."/>
            <person name="Cochrane G."/>
            <person name="Meng A."/>
            <person name="Brown T."/>
            <person name="Cohen L."/>
        </authorList>
    </citation>
    <scope>NUCLEOTIDE SEQUENCE</scope>
    <source>
        <strain evidence="5">Pop2</strain>
    </source>
</reference>
<evidence type="ECO:0000256" key="3">
    <source>
        <dbReference type="PROSITE-ProRule" id="PRU00339"/>
    </source>
</evidence>
<dbReference type="InterPro" id="IPR019734">
    <property type="entry name" value="TPR_rpt"/>
</dbReference>
<dbReference type="PANTHER" id="PTHR45641:SF19">
    <property type="entry name" value="NEPHROCYSTIN-3"/>
    <property type="match status" value="1"/>
</dbReference>
<dbReference type="EMBL" id="HBGN01026503">
    <property type="protein sequence ID" value="CAD9341954.1"/>
    <property type="molecule type" value="Transcribed_RNA"/>
</dbReference>
<feature type="repeat" description="TPR" evidence="3">
    <location>
        <begin position="269"/>
        <end position="302"/>
    </location>
</feature>
<gene>
    <name evidence="5" type="ORF">DBRI1063_LOCUS17059</name>
</gene>
<dbReference type="Pfam" id="PF13424">
    <property type="entry name" value="TPR_12"/>
    <property type="match status" value="1"/>
</dbReference>
<feature type="compositionally biased region" description="Low complexity" evidence="4">
    <location>
        <begin position="61"/>
        <end position="70"/>
    </location>
</feature>
<evidence type="ECO:0000313" key="5">
    <source>
        <dbReference type="EMBL" id="CAD9341954.1"/>
    </source>
</evidence>
<dbReference type="Pfam" id="PF13181">
    <property type="entry name" value="TPR_8"/>
    <property type="match status" value="1"/>
</dbReference>
<feature type="region of interest" description="Disordered" evidence="4">
    <location>
        <begin position="83"/>
        <end position="102"/>
    </location>
</feature>
<accession>A0A6U3SME7</accession>
<evidence type="ECO:0000256" key="1">
    <source>
        <dbReference type="ARBA" id="ARBA00022737"/>
    </source>
</evidence>
<keyword evidence="1" id="KW-0677">Repeat</keyword>
<evidence type="ECO:0000256" key="4">
    <source>
        <dbReference type="SAM" id="MobiDB-lite"/>
    </source>
</evidence>
<dbReference type="SUPFAM" id="SSF48452">
    <property type="entry name" value="TPR-like"/>
    <property type="match status" value="1"/>
</dbReference>
<feature type="compositionally biased region" description="Polar residues" evidence="4">
    <location>
        <begin position="31"/>
        <end position="48"/>
    </location>
</feature>
<feature type="region of interest" description="Disordered" evidence="4">
    <location>
        <begin position="1"/>
        <end position="77"/>
    </location>
</feature>
<name>A0A6U3SME7_9STRA</name>
<keyword evidence="2 3" id="KW-0802">TPR repeat</keyword>
<protein>
    <recommendedName>
        <fullName evidence="6">Kinesin light chain</fullName>
    </recommendedName>
</protein>
<dbReference type="PANTHER" id="PTHR45641">
    <property type="entry name" value="TETRATRICOPEPTIDE REPEAT PROTEIN (AFU_ORTHOLOGUE AFUA_6G03870)"/>
    <property type="match status" value="1"/>
</dbReference>
<evidence type="ECO:0000256" key="2">
    <source>
        <dbReference type="ARBA" id="ARBA00022803"/>
    </source>
</evidence>
<dbReference type="Gene3D" id="1.25.40.10">
    <property type="entry name" value="Tetratricopeptide repeat domain"/>
    <property type="match status" value="2"/>
</dbReference>
<feature type="compositionally biased region" description="Low complexity" evidence="4">
    <location>
        <begin position="1"/>
        <end position="23"/>
    </location>
</feature>